<feature type="compositionally biased region" description="Basic and acidic residues" evidence="8">
    <location>
        <begin position="222"/>
        <end position="237"/>
    </location>
</feature>
<dbReference type="PANTHER" id="PTHR30518:SF2">
    <property type="entry name" value="ENDOLYTIC MUREIN TRANSGLYCOSYLASE"/>
    <property type="match status" value="1"/>
</dbReference>
<name>A0ABP9G1G5_9MICC</name>
<organism evidence="9 10">
    <name type="scientific">Nesterenkonia rhizosphaerae</name>
    <dbReference type="NCBI Taxonomy" id="1348272"/>
    <lineage>
        <taxon>Bacteria</taxon>
        <taxon>Bacillati</taxon>
        <taxon>Actinomycetota</taxon>
        <taxon>Actinomycetes</taxon>
        <taxon>Micrococcales</taxon>
        <taxon>Micrococcaceae</taxon>
        <taxon>Nesterenkonia</taxon>
    </lineage>
</organism>
<feature type="compositionally biased region" description="Basic and acidic residues" evidence="8">
    <location>
        <begin position="17"/>
        <end position="36"/>
    </location>
</feature>
<dbReference type="Gene3D" id="3.30.1490.480">
    <property type="entry name" value="Endolytic murein transglycosylase"/>
    <property type="match status" value="1"/>
</dbReference>
<comment type="similarity">
    <text evidence="7">Belongs to the transglycosylase MltG family.</text>
</comment>
<dbReference type="HAMAP" id="MF_02065">
    <property type="entry name" value="MltG"/>
    <property type="match status" value="1"/>
</dbReference>
<comment type="function">
    <text evidence="7">Functions as a peptidoglycan terminase that cleaves nascent peptidoglycan strands endolytically to terminate their elongation.</text>
</comment>
<feature type="compositionally biased region" description="Polar residues" evidence="8">
    <location>
        <begin position="168"/>
        <end position="178"/>
    </location>
</feature>
<feature type="region of interest" description="Disordered" evidence="8">
    <location>
        <begin position="1"/>
        <end position="249"/>
    </location>
</feature>
<evidence type="ECO:0000256" key="5">
    <source>
        <dbReference type="ARBA" id="ARBA00023239"/>
    </source>
</evidence>
<comment type="catalytic activity">
    <reaction evidence="7">
        <text>a peptidoglycan chain = a peptidoglycan chain with N-acetyl-1,6-anhydromuramyl-[peptide] at the reducing end + a peptidoglycan chain with N-acetylglucosamine at the non-reducing end.</text>
        <dbReference type="EC" id="4.2.2.29"/>
    </reaction>
</comment>
<evidence type="ECO:0000256" key="3">
    <source>
        <dbReference type="ARBA" id="ARBA00022989"/>
    </source>
</evidence>
<sequence>MSDEQTPEAGSRRRRREIREARERERAAARERESAVRRLSSASTAADSPPLFDQEAQRKAANLDNAAQGLPTGPVASDPKQTSGQEPDPRRTSRNGPAQNSAAQNRAAQNSTAQNSAAQSSAAQGAAAKTPGMPAVSRRAAATPPGQQDTPKASAKSKPSFLSRRTQHQTSQQKSAASEGTVPTPAPIPSDSPAPRASNSPSTPFEQVVAGSPISPEPSDTEFGHDDGAEYYSEHHGQGAFDPFGDYSEWDEDYEGEIEHDEHGHPVLVGASGFGRGYQTVTPVDGRVSLSVLKQRQAKRRRRNITLTFALAGFAVMVIGVVVIINSLLGRGGPQDYEAASGETITFVINEGEGFESVRNRLVDEEIIASADSFNTALADMEGEPAIHPREYQLREQMPAADAVNILFGEGEVDFYTSVTPGARIQDALREVAEGENSQIPFSYQELEAAAQDPQQYGLPEEARTLEGFLGAGEYRLTPEQAESPETVLQALVDRTFNLLEEAGVEDPDEQYETIIVASLLTAEANNTISPERSQEERMDDYRTMAGAIHNRIENPEHEGTEGHLQIDAAVNYGLNRTGDVHFSDEERRDESNEYNTFAHPGLPPGPIAAPIHDTIRAAANPNLDTNAYFWVTVNLETGETRFNEWYDEHLADVAEFNQYCADNPGVCSPAEVESAEEELSE</sequence>
<evidence type="ECO:0000256" key="1">
    <source>
        <dbReference type="ARBA" id="ARBA00022475"/>
    </source>
</evidence>
<evidence type="ECO:0000256" key="4">
    <source>
        <dbReference type="ARBA" id="ARBA00023136"/>
    </source>
</evidence>
<evidence type="ECO:0000256" key="8">
    <source>
        <dbReference type="SAM" id="MobiDB-lite"/>
    </source>
</evidence>
<feature type="site" description="Important for catalytic activity" evidence="7">
    <location>
        <position position="524"/>
    </location>
</feature>
<feature type="compositionally biased region" description="Low complexity" evidence="8">
    <location>
        <begin position="98"/>
        <end position="128"/>
    </location>
</feature>
<keyword evidence="3 7" id="KW-1133">Transmembrane helix</keyword>
<proteinExistence type="inferred from homology"/>
<feature type="transmembrane region" description="Helical" evidence="7">
    <location>
        <begin position="305"/>
        <end position="329"/>
    </location>
</feature>
<keyword evidence="6 7" id="KW-0961">Cell wall biogenesis/degradation</keyword>
<dbReference type="Proteomes" id="UP001500368">
    <property type="component" value="Unassembled WGS sequence"/>
</dbReference>
<evidence type="ECO:0000256" key="6">
    <source>
        <dbReference type="ARBA" id="ARBA00023316"/>
    </source>
</evidence>
<dbReference type="PANTHER" id="PTHR30518">
    <property type="entry name" value="ENDOLYTIC MUREIN TRANSGLYCOSYLASE"/>
    <property type="match status" value="1"/>
</dbReference>
<keyword evidence="5 7" id="KW-0456">Lyase</keyword>
<gene>
    <name evidence="7" type="primary">mltG</name>
    <name evidence="9" type="ORF">GCM10025790_24020</name>
</gene>
<comment type="subcellular location">
    <subcellularLocation>
        <location evidence="7">Cell membrane</location>
        <topology evidence="7">Single-pass membrane protein</topology>
    </subcellularLocation>
</comment>
<keyword evidence="1 7" id="KW-1003">Cell membrane</keyword>
<protein>
    <recommendedName>
        <fullName evidence="7">Endolytic murein transglycosylase</fullName>
        <ecNumber evidence="7">4.2.2.29</ecNumber>
    </recommendedName>
    <alternativeName>
        <fullName evidence="7">Peptidoglycan lytic transglycosylase</fullName>
    </alternativeName>
    <alternativeName>
        <fullName evidence="7">Peptidoglycan polymerization terminase</fullName>
    </alternativeName>
</protein>
<evidence type="ECO:0000256" key="2">
    <source>
        <dbReference type="ARBA" id="ARBA00022692"/>
    </source>
</evidence>
<dbReference type="RefSeq" id="WP_345478243.1">
    <property type="nucleotide sequence ID" value="NZ_BAABLW010000007.1"/>
</dbReference>
<dbReference type="Pfam" id="PF02618">
    <property type="entry name" value="YceG"/>
    <property type="match status" value="1"/>
</dbReference>
<dbReference type="EC" id="4.2.2.29" evidence="7"/>
<keyword evidence="2 7" id="KW-0812">Transmembrane</keyword>
<comment type="caution">
    <text evidence="9">The sequence shown here is derived from an EMBL/GenBank/DDBJ whole genome shotgun (WGS) entry which is preliminary data.</text>
</comment>
<dbReference type="InterPro" id="IPR003770">
    <property type="entry name" value="MLTG-like"/>
</dbReference>
<evidence type="ECO:0000313" key="9">
    <source>
        <dbReference type="EMBL" id="GAA4925663.1"/>
    </source>
</evidence>
<dbReference type="EMBL" id="BAABLW010000007">
    <property type="protein sequence ID" value="GAA4925663.1"/>
    <property type="molecule type" value="Genomic_DNA"/>
</dbReference>
<keyword evidence="4 7" id="KW-0472">Membrane</keyword>
<accession>A0ABP9G1G5</accession>
<evidence type="ECO:0000256" key="7">
    <source>
        <dbReference type="HAMAP-Rule" id="MF_02065"/>
    </source>
</evidence>
<keyword evidence="10" id="KW-1185">Reference proteome</keyword>
<reference evidence="10" key="1">
    <citation type="journal article" date="2019" name="Int. J. Syst. Evol. Microbiol.">
        <title>The Global Catalogue of Microorganisms (GCM) 10K type strain sequencing project: providing services to taxonomists for standard genome sequencing and annotation.</title>
        <authorList>
            <consortium name="The Broad Institute Genomics Platform"/>
            <consortium name="The Broad Institute Genome Sequencing Center for Infectious Disease"/>
            <person name="Wu L."/>
            <person name="Ma J."/>
        </authorList>
    </citation>
    <scope>NUCLEOTIDE SEQUENCE [LARGE SCALE GENOMIC DNA]</scope>
    <source>
        <strain evidence="10">JCM 19129</strain>
    </source>
</reference>
<evidence type="ECO:0000313" key="10">
    <source>
        <dbReference type="Proteomes" id="UP001500368"/>
    </source>
</evidence>